<dbReference type="Pfam" id="PF13374">
    <property type="entry name" value="TPR_10"/>
    <property type="match status" value="2"/>
</dbReference>
<feature type="region of interest" description="Disordered" evidence="1">
    <location>
        <begin position="1178"/>
        <end position="1229"/>
    </location>
</feature>
<dbReference type="SUPFAM" id="SSF52540">
    <property type="entry name" value="P-loop containing nucleoside triphosphate hydrolases"/>
    <property type="match status" value="1"/>
</dbReference>
<comment type="caution">
    <text evidence="3">The sequence shown here is derived from an EMBL/GenBank/DDBJ whole genome shotgun (WGS) entry which is preliminary data.</text>
</comment>
<proteinExistence type="predicted"/>
<keyword evidence="2" id="KW-0812">Transmembrane</keyword>
<reference evidence="3 4" key="1">
    <citation type="submission" date="2018-05" db="EMBL/GenBank/DDBJ databases">
        <title>Genome sequencing and assembly of the regulated plant pathogen Lachnellula willkommii and related sister species for the development of diagnostic species identification markers.</title>
        <authorList>
            <person name="Giroux E."/>
            <person name="Bilodeau G."/>
        </authorList>
    </citation>
    <scope>NUCLEOTIDE SEQUENCE [LARGE SCALE GENOMIC DNA]</scope>
    <source>
        <strain evidence="3 4">CBS 197.66</strain>
    </source>
</reference>
<name>A0A8H8RIY5_9HELO</name>
<evidence type="ECO:0000313" key="3">
    <source>
        <dbReference type="EMBL" id="TVY36323.1"/>
    </source>
</evidence>
<accession>A0A8H8RIY5</accession>
<dbReference type="PANTHER" id="PTHR46082">
    <property type="entry name" value="ATP/GTP-BINDING PROTEIN-RELATED"/>
    <property type="match status" value="1"/>
</dbReference>
<evidence type="ECO:0000256" key="1">
    <source>
        <dbReference type="SAM" id="MobiDB-lite"/>
    </source>
</evidence>
<feature type="compositionally biased region" description="Basic residues" evidence="1">
    <location>
        <begin position="1178"/>
        <end position="1187"/>
    </location>
</feature>
<keyword evidence="2" id="KW-0472">Membrane</keyword>
<dbReference type="Gene3D" id="3.40.50.300">
    <property type="entry name" value="P-loop containing nucleotide triphosphate hydrolases"/>
    <property type="match status" value="1"/>
</dbReference>
<dbReference type="InterPro" id="IPR053137">
    <property type="entry name" value="NLR-like"/>
</dbReference>
<evidence type="ECO:0000256" key="2">
    <source>
        <dbReference type="SAM" id="Phobius"/>
    </source>
</evidence>
<dbReference type="InterPro" id="IPR027417">
    <property type="entry name" value="P-loop_NTPase"/>
</dbReference>
<protein>
    <submittedName>
        <fullName evidence="3">Nephrocystin</fullName>
    </submittedName>
</protein>
<dbReference type="Proteomes" id="UP000462212">
    <property type="component" value="Unassembled WGS sequence"/>
</dbReference>
<organism evidence="3 4">
    <name type="scientific">Lachnellula subtilissima</name>
    <dbReference type="NCBI Taxonomy" id="602034"/>
    <lineage>
        <taxon>Eukaryota</taxon>
        <taxon>Fungi</taxon>
        <taxon>Dikarya</taxon>
        <taxon>Ascomycota</taxon>
        <taxon>Pezizomycotina</taxon>
        <taxon>Leotiomycetes</taxon>
        <taxon>Helotiales</taxon>
        <taxon>Lachnaceae</taxon>
        <taxon>Lachnellula</taxon>
    </lineage>
</organism>
<feature type="region of interest" description="Disordered" evidence="1">
    <location>
        <begin position="1017"/>
        <end position="1059"/>
    </location>
</feature>
<dbReference type="PANTHER" id="PTHR46082:SF6">
    <property type="entry name" value="AAA+ ATPASE DOMAIN-CONTAINING PROTEIN-RELATED"/>
    <property type="match status" value="1"/>
</dbReference>
<feature type="transmembrane region" description="Helical" evidence="2">
    <location>
        <begin position="1148"/>
        <end position="1171"/>
    </location>
</feature>
<dbReference type="Gene3D" id="1.25.40.10">
    <property type="entry name" value="Tetratricopeptide repeat domain"/>
    <property type="match status" value="3"/>
</dbReference>
<feature type="compositionally biased region" description="Gly residues" evidence="1">
    <location>
        <begin position="1038"/>
        <end position="1048"/>
    </location>
</feature>
<feature type="compositionally biased region" description="Polar residues" evidence="1">
    <location>
        <begin position="1019"/>
        <end position="1034"/>
    </location>
</feature>
<gene>
    <name evidence="3" type="primary">NPHP3</name>
    <name evidence="3" type="ORF">LSUB1_G004527</name>
</gene>
<feature type="compositionally biased region" description="Low complexity" evidence="1">
    <location>
        <begin position="1188"/>
        <end position="1201"/>
    </location>
</feature>
<keyword evidence="2" id="KW-1133">Transmembrane helix</keyword>
<keyword evidence="4" id="KW-1185">Reference proteome</keyword>
<dbReference type="InterPro" id="IPR011990">
    <property type="entry name" value="TPR-like_helical_dom_sf"/>
</dbReference>
<dbReference type="OrthoDB" id="5986190at2759"/>
<feature type="compositionally biased region" description="Pro residues" evidence="1">
    <location>
        <begin position="1202"/>
        <end position="1214"/>
    </location>
</feature>
<feature type="region of interest" description="Disordered" evidence="1">
    <location>
        <begin position="43"/>
        <end position="85"/>
    </location>
</feature>
<dbReference type="SUPFAM" id="SSF48452">
    <property type="entry name" value="TPR-like"/>
    <property type="match status" value="2"/>
</dbReference>
<dbReference type="EMBL" id="QGMJ01000440">
    <property type="protein sequence ID" value="TVY36323.1"/>
    <property type="molecule type" value="Genomic_DNA"/>
</dbReference>
<feature type="compositionally biased region" description="Pro residues" evidence="1">
    <location>
        <begin position="58"/>
        <end position="68"/>
    </location>
</feature>
<sequence>MAAEETTPVVTSLAAQLSDAIAAFLHASFDDVAKNLVTRLQAPEAKTAPTFEVKEIEPSPPPPPPPPEPEPEPDPEPEPLFNVPYARNPDFVGRSSHLSQLFGMWKPGHRGRIAVAGLGGIGKTELVVEFVYRIKDVSPTTPVYWFRPNDLLSSPSSPSKSSSVVSIQLDEWLDQARGINCLLVVDSGDKFEDLLQTNVENGRVMDKLRLFSGTVIVLSRSWQHGSLLAGPRDVCELDDLEVEASVNLLSGRLGTQAQASPTELQEVVELMTNLPRAILQVAALINGTGMTISQFLHLYQQGDAMKLRLFGRLDPVSQPDHTFSIVGKGVIDVKAFRNEFSTASRILYKMYFLGGTSVPHDVFSSSDQLEMIITMNLLRGHFVLVENPVNTYTIHPLVFLAIRQIIESERPETDEEAVKQEHIWFEEVVMAFSKFYPDASNEKRDWWRSCFSLLLGGYDLNSDSLRISVSKIHQKESAYLQRKGRYTDALKMALLAKNALPDPVPQEHLSVLQDQVLLLELLGKYREVQTSLQNYPPDEQQSTILWKKRMQARLEQAEGANQYDSAVDIFRQVKISRETAANNSMQDMFQSIDDFGCALMLKGKYHDASIECRKALSERTTLLGTSHVDTLTSLHHFASILKCDGKYEEALRYIQEAIRGREVVLGTDHPETLQSRIVKARILLYVAVAMSDYDQAETLLVDSANRLSGILSDSHPLLLACRSDRAQIMLARGKYEASEQMNRATLSAREKGPWAESSSHPDTLASIHSLAEVLRCKEGCRAADALSERALVERTDVLTNGTLTGSDFHPDQLTSLHHRAIVLSGLGQHQAALQKIDFALTGRRKVLGNDHPDVFLSMTWKGEIMRSQLTTYQTQRAQTLDSIEALHKQALEGLAWILGPEHQNTLLCMTNLALAKHERGTSGFIEAESLYRQVYRAYQRNLGELHPETLKSKSRLAEASRALSPSAHQESKKMWREACAGFSKIFGIDAYLTVAAYKGYEKFFEDVSGAVRLGRSDSHITSGSSPTALPNVNKGTTLGNGSGTGSRTGTGNARGENGAESSLQLQATIVLQMGVEAPRLRVQAKAEAAVPARDVTLSITRATTTYTTIIQLGDSFPTPSTTLFYPPSTSTSPPKSTVQHPGIPTSDIVGIIVGVICGFGLIILAFYVYLLRARQYRKGKKRKRSRRGSMSTATTRSRSTGAPPPPPPPPPAEEVPPGDEDGGPFPPAN</sequence>
<dbReference type="AlphaFoldDB" id="A0A8H8RIY5"/>
<evidence type="ECO:0000313" key="4">
    <source>
        <dbReference type="Proteomes" id="UP000462212"/>
    </source>
</evidence>